<dbReference type="Proteomes" id="UP000230956">
    <property type="component" value="Unassembled WGS sequence"/>
</dbReference>
<dbReference type="InterPro" id="IPR005467">
    <property type="entry name" value="His_kinase_dom"/>
</dbReference>
<dbReference type="SUPFAM" id="SSF55874">
    <property type="entry name" value="ATPase domain of HSP90 chaperone/DNA topoisomerase II/histidine kinase"/>
    <property type="match status" value="1"/>
</dbReference>
<dbReference type="EMBL" id="PFNG01000004">
    <property type="protein sequence ID" value="PIZ42631.1"/>
    <property type="molecule type" value="Genomic_DNA"/>
</dbReference>
<dbReference type="InterPro" id="IPR050351">
    <property type="entry name" value="BphY/WalK/GraS-like"/>
</dbReference>
<dbReference type="Pfam" id="PF00512">
    <property type="entry name" value="HisKA"/>
    <property type="match status" value="1"/>
</dbReference>
<evidence type="ECO:0000313" key="11">
    <source>
        <dbReference type="EMBL" id="PIZ42631.1"/>
    </source>
</evidence>
<dbReference type="Gene3D" id="3.30.565.10">
    <property type="entry name" value="Histidine kinase-like ATPase, C-terminal domain"/>
    <property type="match status" value="1"/>
</dbReference>
<comment type="caution">
    <text evidence="11">The sequence shown here is derived from an EMBL/GenBank/DDBJ whole genome shotgun (WGS) entry which is preliminary data.</text>
</comment>
<proteinExistence type="predicted"/>
<comment type="subcellular location">
    <subcellularLocation>
        <location evidence="2">Cell membrane</location>
    </subcellularLocation>
</comment>
<keyword evidence="4" id="KW-0597">Phosphoprotein</keyword>
<dbReference type="GO" id="GO:0016036">
    <property type="term" value="P:cellular response to phosphate starvation"/>
    <property type="evidence" value="ECO:0007669"/>
    <property type="project" value="TreeGrafter"/>
</dbReference>
<dbReference type="InterPro" id="IPR036890">
    <property type="entry name" value="HATPase_C_sf"/>
</dbReference>
<evidence type="ECO:0000256" key="2">
    <source>
        <dbReference type="ARBA" id="ARBA00004236"/>
    </source>
</evidence>
<evidence type="ECO:0000256" key="4">
    <source>
        <dbReference type="ARBA" id="ARBA00022553"/>
    </source>
</evidence>
<organism evidence="11 12">
    <name type="scientific">Candidatus Aquicultor secundus</name>
    <dbReference type="NCBI Taxonomy" id="1973895"/>
    <lineage>
        <taxon>Bacteria</taxon>
        <taxon>Bacillati</taxon>
        <taxon>Actinomycetota</taxon>
        <taxon>Candidatus Aquicultoria</taxon>
        <taxon>Candidatus Aquicultorales</taxon>
        <taxon>Candidatus Aquicultoraceae</taxon>
        <taxon>Candidatus Aquicultor</taxon>
    </lineage>
</organism>
<dbReference type="InterPro" id="IPR003661">
    <property type="entry name" value="HisK_dim/P_dom"/>
</dbReference>
<dbReference type="EC" id="2.7.13.3" evidence="3"/>
<dbReference type="AlphaFoldDB" id="A0A2M7TBS0"/>
<dbReference type="FunFam" id="3.30.565.10:FF:000006">
    <property type="entry name" value="Sensor histidine kinase WalK"/>
    <property type="match status" value="1"/>
</dbReference>
<dbReference type="PANTHER" id="PTHR45453:SF1">
    <property type="entry name" value="PHOSPHATE REGULON SENSOR PROTEIN PHOR"/>
    <property type="match status" value="1"/>
</dbReference>
<evidence type="ECO:0000256" key="6">
    <source>
        <dbReference type="ARBA" id="ARBA00022777"/>
    </source>
</evidence>
<dbReference type="Pfam" id="PF02518">
    <property type="entry name" value="HATPase_c"/>
    <property type="match status" value="1"/>
</dbReference>
<sequence>MFHSARLKLTVWYLLSIMAISILFSLVVFQGATFEISRGLRIQALRNAAGQRPPQDLFHHPLERDPGSPMIRELAPGGALDNQLFEEARRRVALQLLSFNGVIFVLAGLAGYFLAGRTLKPIENMVDEQKRFVSDASHELRTPLTAMRTEVEVALRDKDFDTPYARDVLTSNLEEIDKLQQLSDSLLILGRYQNTASKSNFAEVSLSNVVEEARQNVKTLANHKDIEIQGTIDDISVEADSDSLAKLLTILLDNAIKYSHQNGKIIVRAYPVKNKVAVSVQDFGAGIRAGDLPYIFKRFYRAEASRTKTKVEGYGLGLSIAKTIVDMHNGTIDVESIPDKGTTFTVTLPRKQ</sequence>
<reference evidence="12" key="1">
    <citation type="submission" date="2017-09" db="EMBL/GenBank/DDBJ databases">
        <title>Depth-based differentiation of microbial function through sediment-hosted aquifers and enrichment of novel symbionts in the deep terrestrial subsurface.</title>
        <authorList>
            <person name="Probst A.J."/>
            <person name="Ladd B."/>
            <person name="Jarett J.K."/>
            <person name="Geller-Mcgrath D.E."/>
            <person name="Sieber C.M.K."/>
            <person name="Emerson J.B."/>
            <person name="Anantharaman K."/>
            <person name="Thomas B.C."/>
            <person name="Malmstrom R."/>
            <person name="Stieglmeier M."/>
            <person name="Klingl A."/>
            <person name="Woyke T."/>
            <person name="Ryan C.M."/>
            <person name="Banfield J.F."/>
        </authorList>
    </citation>
    <scope>NUCLEOTIDE SEQUENCE [LARGE SCALE GENOMIC DNA]</scope>
</reference>
<evidence type="ECO:0000256" key="8">
    <source>
        <dbReference type="ARBA" id="ARBA00039401"/>
    </source>
</evidence>
<dbReference type="GO" id="GO:0005886">
    <property type="term" value="C:plasma membrane"/>
    <property type="evidence" value="ECO:0007669"/>
    <property type="project" value="UniProtKB-SubCell"/>
</dbReference>
<evidence type="ECO:0000256" key="3">
    <source>
        <dbReference type="ARBA" id="ARBA00012438"/>
    </source>
</evidence>
<dbReference type="SUPFAM" id="SSF47384">
    <property type="entry name" value="Homodimeric domain of signal transducing histidine kinase"/>
    <property type="match status" value="1"/>
</dbReference>
<evidence type="ECO:0000256" key="7">
    <source>
        <dbReference type="ARBA" id="ARBA00023012"/>
    </source>
</evidence>
<dbReference type="SMART" id="SM00387">
    <property type="entry name" value="HATPase_c"/>
    <property type="match status" value="1"/>
</dbReference>
<evidence type="ECO:0000259" key="10">
    <source>
        <dbReference type="PROSITE" id="PS50109"/>
    </source>
</evidence>
<dbReference type="Gene3D" id="1.10.287.130">
    <property type="match status" value="1"/>
</dbReference>
<protein>
    <recommendedName>
        <fullName evidence="8">Sensor-like histidine kinase SenX3</fullName>
        <ecNumber evidence="3">2.7.13.3</ecNumber>
    </recommendedName>
</protein>
<feature type="transmembrane region" description="Helical" evidence="9">
    <location>
        <begin position="92"/>
        <end position="115"/>
    </location>
</feature>
<evidence type="ECO:0000256" key="9">
    <source>
        <dbReference type="SAM" id="Phobius"/>
    </source>
</evidence>
<dbReference type="InterPro" id="IPR004358">
    <property type="entry name" value="Sig_transdc_His_kin-like_C"/>
</dbReference>
<keyword evidence="9" id="KW-0812">Transmembrane</keyword>
<keyword evidence="7" id="KW-0902">Two-component regulatory system</keyword>
<evidence type="ECO:0000313" key="12">
    <source>
        <dbReference type="Proteomes" id="UP000230956"/>
    </source>
</evidence>
<evidence type="ECO:0000256" key="1">
    <source>
        <dbReference type="ARBA" id="ARBA00000085"/>
    </source>
</evidence>
<dbReference type="GO" id="GO:0000155">
    <property type="term" value="F:phosphorelay sensor kinase activity"/>
    <property type="evidence" value="ECO:0007669"/>
    <property type="project" value="InterPro"/>
</dbReference>
<dbReference type="GO" id="GO:0004721">
    <property type="term" value="F:phosphoprotein phosphatase activity"/>
    <property type="evidence" value="ECO:0007669"/>
    <property type="project" value="TreeGrafter"/>
</dbReference>
<dbReference type="CDD" id="cd00082">
    <property type="entry name" value="HisKA"/>
    <property type="match status" value="1"/>
</dbReference>
<dbReference type="PANTHER" id="PTHR45453">
    <property type="entry name" value="PHOSPHATE REGULON SENSOR PROTEIN PHOR"/>
    <property type="match status" value="1"/>
</dbReference>
<dbReference type="PRINTS" id="PR00344">
    <property type="entry name" value="BCTRLSENSOR"/>
</dbReference>
<feature type="transmembrane region" description="Helical" evidence="9">
    <location>
        <begin position="12"/>
        <end position="32"/>
    </location>
</feature>
<dbReference type="InterPro" id="IPR036097">
    <property type="entry name" value="HisK_dim/P_sf"/>
</dbReference>
<keyword evidence="9" id="KW-0472">Membrane</keyword>
<dbReference type="PROSITE" id="PS50109">
    <property type="entry name" value="HIS_KIN"/>
    <property type="match status" value="1"/>
</dbReference>
<feature type="domain" description="Histidine kinase" evidence="10">
    <location>
        <begin position="135"/>
        <end position="352"/>
    </location>
</feature>
<comment type="catalytic activity">
    <reaction evidence="1">
        <text>ATP + protein L-histidine = ADP + protein N-phospho-L-histidine.</text>
        <dbReference type="EC" id="2.7.13.3"/>
    </reaction>
</comment>
<keyword evidence="5" id="KW-0808">Transferase</keyword>
<dbReference type="SMART" id="SM00388">
    <property type="entry name" value="HisKA"/>
    <property type="match status" value="1"/>
</dbReference>
<evidence type="ECO:0000256" key="5">
    <source>
        <dbReference type="ARBA" id="ARBA00022679"/>
    </source>
</evidence>
<keyword evidence="6" id="KW-0418">Kinase</keyword>
<name>A0A2M7TBS0_9ACTN</name>
<keyword evidence="9" id="KW-1133">Transmembrane helix</keyword>
<gene>
    <name evidence="11" type="ORF">COY37_00135</name>
</gene>
<dbReference type="InterPro" id="IPR003594">
    <property type="entry name" value="HATPase_dom"/>
</dbReference>
<accession>A0A2M7TBS0</accession>
<dbReference type="RefSeq" id="WP_286678378.1">
    <property type="nucleotide sequence ID" value="NZ_MNXI01000078.1"/>
</dbReference>